<dbReference type="GO" id="GO:0005634">
    <property type="term" value="C:nucleus"/>
    <property type="evidence" value="ECO:0007669"/>
    <property type="project" value="UniProtKB-SubCell"/>
</dbReference>
<dbReference type="InterPro" id="IPR012677">
    <property type="entry name" value="Nucleotide-bd_a/b_plait_sf"/>
</dbReference>
<dbReference type="Gene3D" id="3.30.70.330">
    <property type="match status" value="2"/>
</dbReference>
<dbReference type="GO" id="GO:0003729">
    <property type="term" value="F:mRNA binding"/>
    <property type="evidence" value="ECO:0007669"/>
    <property type="project" value="TreeGrafter"/>
</dbReference>
<dbReference type="FunFam" id="3.30.70.330:FF:000053">
    <property type="entry name" value="Serine/arginine-rich splicing factor 1"/>
    <property type="match status" value="1"/>
</dbReference>
<dbReference type="AlphaFoldDB" id="G7YPR1"/>
<dbReference type="EMBL" id="DF143942">
    <property type="protein sequence ID" value="GAA54942.1"/>
    <property type="molecule type" value="Genomic_DNA"/>
</dbReference>
<dbReference type="PANTHER" id="PTHR23003">
    <property type="entry name" value="RNA RECOGNITION MOTIF RRM DOMAIN CONTAINING PROTEIN"/>
    <property type="match status" value="1"/>
</dbReference>
<evidence type="ECO:0000256" key="5">
    <source>
        <dbReference type="ARBA" id="ARBA00022884"/>
    </source>
</evidence>
<keyword evidence="12" id="KW-1185">Reference proteome</keyword>
<dbReference type="SMART" id="SM00360">
    <property type="entry name" value="RRM"/>
    <property type="match status" value="2"/>
</dbReference>
<keyword evidence="4" id="KW-0677">Repeat</keyword>
<keyword evidence="7" id="KW-0539">Nucleus</keyword>
<reference evidence="11" key="1">
    <citation type="journal article" date="2011" name="Genome Biol.">
        <title>The draft genome of the carcinogenic human liver fluke Clonorchis sinensis.</title>
        <authorList>
            <person name="Wang X."/>
            <person name="Chen W."/>
            <person name="Huang Y."/>
            <person name="Sun J."/>
            <person name="Men J."/>
            <person name="Liu H."/>
            <person name="Luo F."/>
            <person name="Guo L."/>
            <person name="Lv X."/>
            <person name="Deng C."/>
            <person name="Zhou C."/>
            <person name="Fan Y."/>
            <person name="Li X."/>
            <person name="Huang L."/>
            <person name="Hu Y."/>
            <person name="Liang C."/>
            <person name="Hu X."/>
            <person name="Xu J."/>
            <person name="Yu X."/>
        </authorList>
    </citation>
    <scope>NUCLEOTIDE SEQUENCE [LARGE SCALE GENOMIC DNA]</scope>
    <source>
        <strain evidence="11">Henan</strain>
    </source>
</reference>
<evidence type="ECO:0000313" key="11">
    <source>
        <dbReference type="EMBL" id="GAA54942.1"/>
    </source>
</evidence>
<gene>
    <name evidence="11" type="ORF">CLF_106167</name>
</gene>
<evidence type="ECO:0000256" key="8">
    <source>
        <dbReference type="PROSITE-ProRule" id="PRU00176"/>
    </source>
</evidence>
<protein>
    <submittedName>
        <fullName evidence="11">Splicing factor arginine/serine-rich 1/9</fullName>
    </submittedName>
</protein>
<keyword evidence="3" id="KW-0507">mRNA processing</keyword>
<organism evidence="11 12">
    <name type="scientific">Clonorchis sinensis</name>
    <name type="common">Chinese liver fluke</name>
    <dbReference type="NCBI Taxonomy" id="79923"/>
    <lineage>
        <taxon>Eukaryota</taxon>
        <taxon>Metazoa</taxon>
        <taxon>Spiralia</taxon>
        <taxon>Lophotrochozoa</taxon>
        <taxon>Platyhelminthes</taxon>
        <taxon>Trematoda</taxon>
        <taxon>Digenea</taxon>
        <taxon>Opisthorchiida</taxon>
        <taxon>Opisthorchiata</taxon>
        <taxon>Opisthorchiidae</taxon>
        <taxon>Clonorchis</taxon>
    </lineage>
</organism>
<evidence type="ECO:0000256" key="1">
    <source>
        <dbReference type="ARBA" id="ARBA00004123"/>
    </source>
</evidence>
<feature type="domain" description="RRM" evidence="10">
    <location>
        <begin position="6"/>
        <end position="80"/>
    </location>
</feature>
<dbReference type="CDD" id="cd12601">
    <property type="entry name" value="RRM2_SRSF1_like"/>
    <property type="match status" value="1"/>
</dbReference>
<evidence type="ECO:0000256" key="6">
    <source>
        <dbReference type="ARBA" id="ARBA00023187"/>
    </source>
</evidence>
<dbReference type="InterPro" id="IPR035979">
    <property type="entry name" value="RBD_domain_sf"/>
</dbReference>
<evidence type="ECO:0000256" key="4">
    <source>
        <dbReference type="ARBA" id="ARBA00022737"/>
    </source>
</evidence>
<keyword evidence="6" id="KW-0508">mRNA splicing</keyword>
<dbReference type="InterPro" id="IPR000504">
    <property type="entry name" value="RRM_dom"/>
</dbReference>
<evidence type="ECO:0000259" key="10">
    <source>
        <dbReference type="PROSITE" id="PS50102"/>
    </source>
</evidence>
<dbReference type="Pfam" id="PF00076">
    <property type="entry name" value="RRM_1"/>
    <property type="match status" value="2"/>
</dbReference>
<dbReference type="SUPFAM" id="SSF54928">
    <property type="entry name" value="RNA-binding domain, RBD"/>
    <property type="match status" value="1"/>
</dbReference>
<dbReference type="PANTHER" id="PTHR23003:SF62">
    <property type="entry name" value="SERINE_ARGININE (SR)-TYPE SHUTTLING MRNA BINDING PROTEIN NPL3"/>
    <property type="match status" value="1"/>
</dbReference>
<feature type="domain" description="RRM" evidence="10">
    <location>
        <begin position="113"/>
        <end position="189"/>
    </location>
</feature>
<comment type="similarity">
    <text evidence="2">Belongs to the splicing factor SR family.</text>
</comment>
<dbReference type="CDD" id="cd12338">
    <property type="entry name" value="RRM1_SRSF1_like"/>
    <property type="match status" value="1"/>
</dbReference>
<reference key="2">
    <citation type="submission" date="2011-10" db="EMBL/GenBank/DDBJ databases">
        <title>The genome and transcriptome sequence of Clonorchis sinensis provide insights into the carcinogenic liver fluke.</title>
        <authorList>
            <person name="Wang X."/>
            <person name="Huang Y."/>
            <person name="Chen W."/>
            <person name="Liu H."/>
            <person name="Guo L."/>
            <person name="Chen Y."/>
            <person name="Luo F."/>
            <person name="Zhou W."/>
            <person name="Sun J."/>
            <person name="Mao Q."/>
            <person name="Liang P."/>
            <person name="Zhou C."/>
            <person name="Tian Y."/>
            <person name="Men J."/>
            <person name="Lv X."/>
            <person name="Huang L."/>
            <person name="Zhou J."/>
            <person name="Hu Y."/>
            <person name="Li R."/>
            <person name="Zhang F."/>
            <person name="Lei H."/>
            <person name="Li X."/>
            <person name="Hu X."/>
            <person name="Liang C."/>
            <person name="Xu J."/>
            <person name="Wu Z."/>
            <person name="Yu X."/>
        </authorList>
    </citation>
    <scope>NUCLEOTIDE SEQUENCE</scope>
    <source>
        <strain>Henan</strain>
    </source>
</reference>
<dbReference type="GO" id="GO:0008380">
    <property type="term" value="P:RNA splicing"/>
    <property type="evidence" value="ECO:0007669"/>
    <property type="project" value="UniProtKB-KW"/>
</dbReference>
<comment type="subcellular location">
    <subcellularLocation>
        <location evidence="1">Nucleus</location>
    </subcellularLocation>
</comment>
<accession>G7YPR1</accession>
<evidence type="ECO:0000256" key="2">
    <source>
        <dbReference type="ARBA" id="ARBA00010269"/>
    </source>
</evidence>
<feature type="region of interest" description="Disordered" evidence="9">
    <location>
        <begin position="183"/>
        <end position="210"/>
    </location>
</feature>
<evidence type="ECO:0000256" key="7">
    <source>
        <dbReference type="ARBA" id="ARBA00023242"/>
    </source>
</evidence>
<evidence type="ECO:0000313" key="12">
    <source>
        <dbReference type="Proteomes" id="UP000008909"/>
    </source>
</evidence>
<proteinExistence type="inferred from homology"/>
<dbReference type="InterPro" id="IPR050374">
    <property type="entry name" value="RRT5_SRSF_SR"/>
</dbReference>
<evidence type="ECO:0000256" key="9">
    <source>
        <dbReference type="SAM" id="MobiDB-lite"/>
    </source>
</evidence>
<evidence type="ECO:0000256" key="3">
    <source>
        <dbReference type="ARBA" id="ARBA00022664"/>
    </source>
</evidence>
<sequence length="251" mass="28331">MARSTTKIYVGNLPPDVKTRDVENLFSKYGPIAEIDLKSRRGPPFAFIEFEDELDAADAVRGRDGYNFDGYALRVEFPRGGTASYNGSGGNFNSFRRGGFGRGGGGPSRRSDFRVVVTGLPPTGSWQDLKDHMREAGDVGYADVFRDGTGVVEFLRYEDMKYAVRKLDDSKFRSHEGESSYIRVREERPYGSRSRSRSRSYGSPRRPRSHSSMYPLNLVVFNFCIAVMHVASSDQKEWYEDFDAIAFGLFL</sequence>
<name>G7YPR1_CLOSI</name>
<keyword evidence="5 8" id="KW-0694">RNA-binding</keyword>
<dbReference type="Proteomes" id="UP000008909">
    <property type="component" value="Unassembled WGS sequence"/>
</dbReference>
<dbReference type="GO" id="GO:0005737">
    <property type="term" value="C:cytoplasm"/>
    <property type="evidence" value="ECO:0007669"/>
    <property type="project" value="TreeGrafter"/>
</dbReference>
<dbReference type="PROSITE" id="PS50102">
    <property type="entry name" value="RRM"/>
    <property type="match status" value="2"/>
</dbReference>
<dbReference type="GO" id="GO:0006397">
    <property type="term" value="P:mRNA processing"/>
    <property type="evidence" value="ECO:0007669"/>
    <property type="project" value="UniProtKB-KW"/>
</dbReference>